<protein>
    <submittedName>
        <fullName evidence="3">AAA family ATPase</fullName>
    </submittedName>
</protein>
<dbReference type="SUPFAM" id="SSF52540">
    <property type="entry name" value="P-loop containing nucleoside triphosphate hydrolases"/>
    <property type="match status" value="1"/>
</dbReference>
<dbReference type="RefSeq" id="WP_134763534.1">
    <property type="nucleotide sequence ID" value="NZ_SOZD01000006.1"/>
</dbReference>
<dbReference type="Gene3D" id="1.20.58.760">
    <property type="entry name" value="Peptidase M41"/>
    <property type="match status" value="1"/>
</dbReference>
<evidence type="ECO:0000259" key="2">
    <source>
        <dbReference type="SMART" id="SM00382"/>
    </source>
</evidence>
<dbReference type="InterPro" id="IPR000642">
    <property type="entry name" value="Peptidase_M41"/>
</dbReference>
<sequence length="652" mass="70102">MRRQYRGIPSAARRAAAQENEEDEAEREFSRQQVLRQIERLGASERVIFDAVSAGVAAAADARPDRSLLIAAVVFDGRWGGPAATAIKVAAREAYCDVTYDLVVLAAPNSKASGQSFGSFDIDRIPSFLSENSLICLFGEDDAIPDLLRTFADTILEVREPSLDLLAEEIGFGDASDVPHPLGFREFAPDQFDFALSRGRTPAERFSLLVTLARRDPPERERADPQPDPDDGPRLENLDGFGTAKEWGLRLVEDLRAFAVGEIEWRDVDAGALLVGPPGTGKTTFAEALATSAGVHFVPTSYSDWQTNRGGYLGDVLKAMRAVFSEAAANIPALVFIDEIDTVRGRGSTDRNDGWFTAITTCLLECLDGIGRREGVIVIAACNDDSSLDPALVRSGRLDRRFFIGLPDEEALAGIFRYHLGDGIDENVIDRVATLFAGTMSGADVVRIARDARRLARLAKRPLAAEDLVAAAVPEDRRSPAVIRRIAIHEAGHAVVRMLFGQVPRSLSIIESGDLGGFVSHDVDIASVEGLGSEIARDVIAMLAGRAAEEVILGVASGGAGGPKDSDLGHATRLVAAAEGVYGFGGTLAHGLEVDGRRVHERLARLYAEAIMLVRRHRAEVEALAALAIEKRVLGRSLLAEFAVRRGLGRAG</sequence>
<dbReference type="SUPFAM" id="SSF140990">
    <property type="entry name" value="FtsH protease domain-like"/>
    <property type="match status" value="1"/>
</dbReference>
<dbReference type="GO" id="GO:0030163">
    <property type="term" value="P:protein catabolic process"/>
    <property type="evidence" value="ECO:0007669"/>
    <property type="project" value="TreeGrafter"/>
</dbReference>
<dbReference type="GO" id="GO:0005886">
    <property type="term" value="C:plasma membrane"/>
    <property type="evidence" value="ECO:0007669"/>
    <property type="project" value="TreeGrafter"/>
</dbReference>
<feature type="compositionally biased region" description="Basic and acidic residues" evidence="1">
    <location>
        <begin position="216"/>
        <end position="237"/>
    </location>
</feature>
<dbReference type="InterPro" id="IPR027417">
    <property type="entry name" value="P-loop_NTPase"/>
</dbReference>
<evidence type="ECO:0000313" key="4">
    <source>
        <dbReference type="Proteomes" id="UP000298179"/>
    </source>
</evidence>
<dbReference type="Proteomes" id="UP000298179">
    <property type="component" value="Unassembled WGS sequence"/>
</dbReference>
<dbReference type="InterPro" id="IPR003593">
    <property type="entry name" value="AAA+_ATPase"/>
</dbReference>
<evidence type="ECO:0000313" key="3">
    <source>
        <dbReference type="EMBL" id="TFF19853.1"/>
    </source>
</evidence>
<dbReference type="InterPro" id="IPR037219">
    <property type="entry name" value="Peptidase_M41-like"/>
</dbReference>
<dbReference type="Pfam" id="PF00004">
    <property type="entry name" value="AAA"/>
    <property type="match status" value="1"/>
</dbReference>
<feature type="region of interest" description="Disordered" evidence="1">
    <location>
        <begin position="216"/>
        <end position="238"/>
    </location>
</feature>
<dbReference type="SMART" id="SM00382">
    <property type="entry name" value="AAA"/>
    <property type="match status" value="1"/>
</dbReference>
<reference evidence="3 4" key="1">
    <citation type="submission" date="2019-03" db="EMBL/GenBank/DDBJ databases">
        <title>Jiella endophytica sp. nov., a novel endophytic bacterium isolated from root of Ficus microcarpa Linn. f.</title>
        <authorList>
            <person name="Tuo L."/>
        </authorList>
    </citation>
    <scope>NUCLEOTIDE SEQUENCE [LARGE SCALE GENOMIC DNA]</scope>
    <source>
        <strain evidence="3 4">CBS5Q-3</strain>
    </source>
</reference>
<dbReference type="Pfam" id="PF01434">
    <property type="entry name" value="Peptidase_M41"/>
    <property type="match status" value="1"/>
</dbReference>
<dbReference type="PANTHER" id="PTHR23076">
    <property type="entry name" value="METALLOPROTEASE M41 FTSH"/>
    <property type="match status" value="1"/>
</dbReference>
<feature type="region of interest" description="Disordered" evidence="1">
    <location>
        <begin position="1"/>
        <end position="29"/>
    </location>
</feature>
<dbReference type="Gene3D" id="3.40.50.300">
    <property type="entry name" value="P-loop containing nucleotide triphosphate hydrolases"/>
    <property type="match status" value="1"/>
</dbReference>
<dbReference type="CDD" id="cd19481">
    <property type="entry name" value="RecA-like_protease"/>
    <property type="match status" value="1"/>
</dbReference>
<feature type="domain" description="AAA+ ATPase" evidence="2">
    <location>
        <begin position="268"/>
        <end position="408"/>
    </location>
</feature>
<gene>
    <name evidence="3" type="ORF">E3C22_19505</name>
</gene>
<name>A0A4Y8RF53_9HYPH</name>
<dbReference type="OrthoDB" id="9809379at2"/>
<evidence type="ECO:0000256" key="1">
    <source>
        <dbReference type="SAM" id="MobiDB-lite"/>
    </source>
</evidence>
<dbReference type="InterPro" id="IPR003959">
    <property type="entry name" value="ATPase_AAA_core"/>
</dbReference>
<dbReference type="PANTHER" id="PTHR23076:SF97">
    <property type="entry name" value="ATP-DEPENDENT ZINC METALLOPROTEASE YME1L1"/>
    <property type="match status" value="1"/>
</dbReference>
<proteinExistence type="predicted"/>
<dbReference type="GO" id="GO:0004176">
    <property type="term" value="F:ATP-dependent peptidase activity"/>
    <property type="evidence" value="ECO:0007669"/>
    <property type="project" value="InterPro"/>
</dbReference>
<dbReference type="GO" id="GO:0004222">
    <property type="term" value="F:metalloendopeptidase activity"/>
    <property type="evidence" value="ECO:0007669"/>
    <property type="project" value="InterPro"/>
</dbReference>
<keyword evidence="4" id="KW-1185">Reference proteome</keyword>
<organism evidence="3 4">
    <name type="scientific">Jiella endophytica</name>
    <dbReference type="NCBI Taxonomy" id="2558362"/>
    <lineage>
        <taxon>Bacteria</taxon>
        <taxon>Pseudomonadati</taxon>
        <taxon>Pseudomonadota</taxon>
        <taxon>Alphaproteobacteria</taxon>
        <taxon>Hyphomicrobiales</taxon>
        <taxon>Aurantimonadaceae</taxon>
        <taxon>Jiella</taxon>
    </lineage>
</organism>
<dbReference type="Gene3D" id="1.10.8.60">
    <property type="match status" value="1"/>
</dbReference>
<accession>A0A4Y8RF53</accession>
<dbReference type="AlphaFoldDB" id="A0A4Y8RF53"/>
<dbReference type="GO" id="GO:0006508">
    <property type="term" value="P:proteolysis"/>
    <property type="evidence" value="ECO:0007669"/>
    <property type="project" value="InterPro"/>
</dbReference>
<dbReference type="GO" id="GO:0016887">
    <property type="term" value="F:ATP hydrolysis activity"/>
    <property type="evidence" value="ECO:0007669"/>
    <property type="project" value="InterPro"/>
</dbReference>
<dbReference type="EMBL" id="SOZD01000006">
    <property type="protein sequence ID" value="TFF19853.1"/>
    <property type="molecule type" value="Genomic_DNA"/>
</dbReference>
<dbReference type="GO" id="GO:0005524">
    <property type="term" value="F:ATP binding"/>
    <property type="evidence" value="ECO:0007669"/>
    <property type="project" value="InterPro"/>
</dbReference>
<comment type="caution">
    <text evidence="3">The sequence shown here is derived from an EMBL/GenBank/DDBJ whole genome shotgun (WGS) entry which is preliminary data.</text>
</comment>